<gene>
    <name evidence="2" type="ORF">LKMONMHP_4522</name>
</gene>
<comment type="caution">
    <text evidence="2">The sequence shown here is derived from an EMBL/GenBank/DDBJ whole genome shotgun (WGS) entry which is preliminary data.</text>
</comment>
<protein>
    <recommendedName>
        <fullName evidence="4">Nucleotide-diphospho-sugar transferase domain-containing protein</fullName>
    </recommendedName>
</protein>
<evidence type="ECO:0000313" key="2">
    <source>
        <dbReference type="EMBL" id="GJE29638.1"/>
    </source>
</evidence>
<feature type="region of interest" description="Disordered" evidence="1">
    <location>
        <begin position="305"/>
        <end position="324"/>
    </location>
</feature>
<feature type="compositionally biased region" description="Basic and acidic residues" evidence="1">
    <location>
        <begin position="314"/>
        <end position="324"/>
    </location>
</feature>
<evidence type="ECO:0000256" key="1">
    <source>
        <dbReference type="SAM" id="MobiDB-lite"/>
    </source>
</evidence>
<sequence length="506" mass="57022">MSYALTLHETLSKHEADLTFYVLLCDNKGSVDVGAFDFDIIYIEDLGVPNFQNMKNNYSITELNTSLKPFMFLYLFDQHPGKHVAYFDPDIMVFSPLTELQELMHAGAPCILTPHITEPAEFADMNDGMFLIYGIYNLGFCCFHDTPHVQRVMAWWSRRLETECIIDLPRGRFVDQKWADLLPAMIGNTAILRHPGYNAAYWNLSQRRLTKCGTQWQVNRLPLRFFHFSGNLIEDANVFSRHSHEFNIHSFGFVGDLLKEYRKIIFNNGHNFFSSIDYGFNWSGSSGRNEHTLLEIYSNRPKNDAPPHIPLRNLRADRGPPPRVRATREAAEGRVKQALQSSDAPTGYCIVCEDRTRFSTIGGSTGLDSSGSSRPRLVCSECGFDAPTRLGMHVCRQLLSQKRTAISVQAEHGQLIEDKLSTRSEGSAEPAAGSICLVDMSSDDSEPSKLIDLARLHTSLIIVDPSEEAERLLASSDIPFGLYEGWSESCLYMLGWTRLAIVGEPS</sequence>
<dbReference type="RefSeq" id="WP_238314635.1">
    <property type="nucleotide sequence ID" value="NZ_BPQV01000017.1"/>
</dbReference>
<name>A0ABQ4TEE4_METOR</name>
<dbReference type="EMBL" id="BPQV01000017">
    <property type="protein sequence ID" value="GJE29638.1"/>
    <property type="molecule type" value="Genomic_DNA"/>
</dbReference>
<dbReference type="InterPro" id="IPR029044">
    <property type="entry name" value="Nucleotide-diphossugar_trans"/>
</dbReference>
<dbReference type="SUPFAM" id="SSF53448">
    <property type="entry name" value="Nucleotide-diphospho-sugar transferases"/>
    <property type="match status" value="1"/>
</dbReference>
<organism evidence="2 3">
    <name type="scientific">Methylobacterium organophilum</name>
    <dbReference type="NCBI Taxonomy" id="410"/>
    <lineage>
        <taxon>Bacteria</taxon>
        <taxon>Pseudomonadati</taxon>
        <taxon>Pseudomonadota</taxon>
        <taxon>Alphaproteobacteria</taxon>
        <taxon>Hyphomicrobiales</taxon>
        <taxon>Methylobacteriaceae</taxon>
        <taxon>Methylobacterium</taxon>
    </lineage>
</organism>
<reference evidence="2" key="1">
    <citation type="journal article" date="2021" name="Front. Microbiol.">
        <title>Comprehensive Comparative Genomics and Phenotyping of Methylobacterium Species.</title>
        <authorList>
            <person name="Alessa O."/>
            <person name="Ogura Y."/>
            <person name="Fujitani Y."/>
            <person name="Takami H."/>
            <person name="Hayashi T."/>
            <person name="Sahin N."/>
            <person name="Tani A."/>
        </authorList>
    </citation>
    <scope>NUCLEOTIDE SEQUENCE</scope>
    <source>
        <strain evidence="2">NBRC 15689</strain>
    </source>
</reference>
<evidence type="ECO:0000313" key="3">
    <source>
        <dbReference type="Proteomes" id="UP001055156"/>
    </source>
</evidence>
<accession>A0ABQ4TEE4</accession>
<keyword evidence="3" id="KW-1185">Reference proteome</keyword>
<evidence type="ECO:0008006" key="4">
    <source>
        <dbReference type="Google" id="ProtNLM"/>
    </source>
</evidence>
<reference evidence="2" key="2">
    <citation type="submission" date="2021-08" db="EMBL/GenBank/DDBJ databases">
        <authorList>
            <person name="Tani A."/>
            <person name="Ola A."/>
            <person name="Ogura Y."/>
            <person name="Katsura K."/>
            <person name="Hayashi T."/>
        </authorList>
    </citation>
    <scope>NUCLEOTIDE SEQUENCE</scope>
    <source>
        <strain evidence="2">NBRC 15689</strain>
    </source>
</reference>
<dbReference type="Gene3D" id="3.90.550.10">
    <property type="entry name" value="Spore Coat Polysaccharide Biosynthesis Protein SpsA, Chain A"/>
    <property type="match status" value="1"/>
</dbReference>
<proteinExistence type="predicted"/>
<dbReference type="Proteomes" id="UP001055156">
    <property type="component" value="Unassembled WGS sequence"/>
</dbReference>